<evidence type="ECO:0000259" key="8">
    <source>
        <dbReference type="Pfam" id="PF02837"/>
    </source>
</evidence>
<comment type="similarity">
    <text evidence="1">Belongs to the glycosyl hydrolase 2 family.</text>
</comment>
<accession>A0ABZ1CQZ9</accession>
<name>A0ABZ1CQZ9_9TREE</name>
<evidence type="ECO:0000313" key="9">
    <source>
        <dbReference type="EMBL" id="WRT64165.1"/>
    </source>
</evidence>
<evidence type="ECO:0000256" key="3">
    <source>
        <dbReference type="ARBA" id="ARBA00023295"/>
    </source>
</evidence>
<dbReference type="Proteomes" id="UP001329825">
    <property type="component" value="Chromosome 1"/>
</dbReference>
<dbReference type="Gene3D" id="2.60.40.10">
    <property type="entry name" value="Immunoglobulins"/>
    <property type="match status" value="1"/>
</dbReference>
<organism evidence="9 10">
    <name type="scientific">Kwoniella shivajii</name>
    <dbReference type="NCBI Taxonomy" id="564305"/>
    <lineage>
        <taxon>Eukaryota</taxon>
        <taxon>Fungi</taxon>
        <taxon>Dikarya</taxon>
        <taxon>Basidiomycota</taxon>
        <taxon>Agaricomycotina</taxon>
        <taxon>Tremellomycetes</taxon>
        <taxon>Tremellales</taxon>
        <taxon>Cryptococcaceae</taxon>
        <taxon>Kwoniella</taxon>
    </lineage>
</organism>
<evidence type="ECO:0000259" key="7">
    <source>
        <dbReference type="Pfam" id="PF02836"/>
    </source>
</evidence>
<feature type="compositionally biased region" description="Low complexity" evidence="4">
    <location>
        <begin position="622"/>
        <end position="641"/>
    </location>
</feature>
<dbReference type="InterPro" id="IPR013783">
    <property type="entry name" value="Ig-like_fold"/>
</dbReference>
<dbReference type="EMBL" id="CP141881">
    <property type="protein sequence ID" value="WRT64165.1"/>
    <property type="molecule type" value="Genomic_DNA"/>
</dbReference>
<evidence type="ECO:0000313" key="10">
    <source>
        <dbReference type="Proteomes" id="UP001329825"/>
    </source>
</evidence>
<dbReference type="InterPro" id="IPR006104">
    <property type="entry name" value="Glyco_hydro_2_N"/>
</dbReference>
<dbReference type="InterPro" id="IPR008979">
    <property type="entry name" value="Galactose-bd-like_sf"/>
</dbReference>
<feature type="signal peptide" evidence="5">
    <location>
        <begin position="1"/>
        <end position="22"/>
    </location>
</feature>
<protein>
    <recommendedName>
        <fullName evidence="11">Beta-galactosidase</fullName>
    </recommendedName>
</protein>
<dbReference type="InterPro" id="IPR006103">
    <property type="entry name" value="Glyco_hydro_2_cat"/>
</dbReference>
<dbReference type="RefSeq" id="XP_062788905.1">
    <property type="nucleotide sequence ID" value="XM_062932854.1"/>
</dbReference>
<proteinExistence type="inferred from homology"/>
<dbReference type="SUPFAM" id="SSF51445">
    <property type="entry name" value="(Trans)glycosidases"/>
    <property type="match status" value="1"/>
</dbReference>
<evidence type="ECO:0000259" key="6">
    <source>
        <dbReference type="Pfam" id="PF00703"/>
    </source>
</evidence>
<feature type="region of interest" description="Disordered" evidence="4">
    <location>
        <begin position="622"/>
        <end position="650"/>
    </location>
</feature>
<dbReference type="GeneID" id="87953225"/>
<gene>
    <name evidence="9" type="ORF">IL334_001094</name>
</gene>
<dbReference type="SUPFAM" id="SSF49303">
    <property type="entry name" value="beta-Galactosidase/glucuronidase domain"/>
    <property type="match status" value="1"/>
</dbReference>
<dbReference type="Gene3D" id="3.20.20.80">
    <property type="entry name" value="Glycosidases"/>
    <property type="match status" value="1"/>
</dbReference>
<evidence type="ECO:0000256" key="5">
    <source>
        <dbReference type="SAM" id="SignalP"/>
    </source>
</evidence>
<feature type="domain" description="Glycoside hydrolase family 2 immunoglobulin-like beta-sandwich" evidence="6">
    <location>
        <begin position="245"/>
        <end position="317"/>
    </location>
</feature>
<dbReference type="InterPro" id="IPR017853">
    <property type="entry name" value="GH"/>
</dbReference>
<dbReference type="InterPro" id="IPR006102">
    <property type="entry name" value="Ig-like_GH2"/>
</dbReference>
<dbReference type="PANTHER" id="PTHR42732:SF2">
    <property type="entry name" value="BETA-MANNOSIDASE"/>
    <property type="match status" value="1"/>
</dbReference>
<feature type="chain" id="PRO_5046252370" description="Beta-galactosidase" evidence="5">
    <location>
        <begin position="23"/>
        <end position="683"/>
    </location>
</feature>
<dbReference type="Pfam" id="PF00703">
    <property type="entry name" value="Glyco_hydro_2"/>
    <property type="match status" value="1"/>
</dbReference>
<dbReference type="PANTHER" id="PTHR42732">
    <property type="entry name" value="BETA-GALACTOSIDASE"/>
    <property type="match status" value="1"/>
</dbReference>
<dbReference type="Gene3D" id="2.60.120.260">
    <property type="entry name" value="Galactose-binding domain-like"/>
    <property type="match status" value="1"/>
</dbReference>
<dbReference type="InterPro" id="IPR051913">
    <property type="entry name" value="GH2_Domain-Containing"/>
</dbReference>
<keyword evidence="5" id="KW-0732">Signal</keyword>
<feature type="domain" description="Glycoside hydrolase family 2 catalytic" evidence="7">
    <location>
        <begin position="359"/>
        <end position="477"/>
    </location>
</feature>
<reference evidence="9 10" key="1">
    <citation type="submission" date="2024-01" db="EMBL/GenBank/DDBJ databases">
        <title>Comparative genomics of Cryptococcus and Kwoniella reveals pathogenesis evolution and contrasting modes of karyotype evolution via chromosome fusion or intercentromeric recombination.</title>
        <authorList>
            <person name="Coelho M.A."/>
            <person name="David-Palma M."/>
            <person name="Shea T."/>
            <person name="Bowers K."/>
            <person name="McGinley-Smith S."/>
            <person name="Mohammad A.W."/>
            <person name="Gnirke A."/>
            <person name="Yurkov A.M."/>
            <person name="Nowrousian M."/>
            <person name="Sun S."/>
            <person name="Cuomo C.A."/>
            <person name="Heitman J."/>
        </authorList>
    </citation>
    <scope>NUCLEOTIDE SEQUENCE [LARGE SCALE GENOMIC DNA]</scope>
    <source>
        <strain evidence="9">CBS 11374</strain>
    </source>
</reference>
<evidence type="ECO:0000256" key="2">
    <source>
        <dbReference type="ARBA" id="ARBA00022801"/>
    </source>
</evidence>
<keyword evidence="3" id="KW-0326">Glycosidase</keyword>
<dbReference type="SUPFAM" id="SSF49785">
    <property type="entry name" value="Galactose-binding domain-like"/>
    <property type="match status" value="1"/>
</dbReference>
<dbReference type="InterPro" id="IPR036156">
    <property type="entry name" value="Beta-gal/glucu_dom_sf"/>
</dbReference>
<evidence type="ECO:0008006" key="11">
    <source>
        <dbReference type="Google" id="ProtNLM"/>
    </source>
</evidence>
<keyword evidence="10" id="KW-1185">Reference proteome</keyword>
<evidence type="ECO:0000256" key="1">
    <source>
        <dbReference type="ARBA" id="ARBA00007401"/>
    </source>
</evidence>
<dbReference type="Pfam" id="PF02836">
    <property type="entry name" value="Glyco_hydro_2_C"/>
    <property type="match status" value="1"/>
</dbReference>
<feature type="domain" description="Glycosyl hydrolases family 2 sugar binding" evidence="8">
    <location>
        <begin position="117"/>
        <end position="194"/>
    </location>
</feature>
<sequence>MINSLTIYGILIMSSGIQSSHAQYPADKSGYQIQTPPLDTDWTNKVGTNPWTEYPRPQQIRDKWQSLNGIWRYEQASNFSDINSLPTGKGEDWGQAVMIPSCIESGLSGLKIDIKDNEFSWFQTKFTVPSDWSNQSLLINFGAVDYEATVFINGKNATTHKGGFTRFDAEISSLVEYGKENEITVFVHDPTDSTEYIIPVGKQTRDPSHIFYTPCSGIWQSVFIEPVPKTYIRRIDLTGDMDGVGTINVHTSDGSTQGVKIVLSDSQGTAYESSGQSELPFNFTVPNIQTWSPDTPTLYNVTVTMGDDIVTTYTGFRSIGKGTVDGTVRPLLNGDFIFAFGTLDQGFWPDGLYTPPSYEAMKFDLQMLKDLGFNMVRKHVKVETDLFYRACDELGLLVIQDMPSTTAKKEYIPNKAQQAQWLAEFTELVNLHKSFPSIYTWVVFNEGWGQPNDGSELEHTGVIQNLDPTRLIDATSGWNDHGAGDFSDNHHYPSPQCGMPNADNPSGPYDPLRIGFQGEFGGLGYNVTIEHLWNVPKSIKEINETYEIDDTLEEWNARSRDLLGQLQSQVTNLACSGAVWTQTTDVEGEINGLITYDRRVKRYDEEQWKSDIQALYKAAAGRGAGSSSGSSSRESTTSARSNTVTATEPEVKQTGFSNSIRMEIRCGLWSMLAFVGLNMGILL</sequence>
<evidence type="ECO:0000256" key="4">
    <source>
        <dbReference type="SAM" id="MobiDB-lite"/>
    </source>
</evidence>
<dbReference type="Pfam" id="PF02837">
    <property type="entry name" value="Glyco_hydro_2_N"/>
    <property type="match status" value="1"/>
</dbReference>
<keyword evidence="2" id="KW-0378">Hydrolase</keyword>